<sequence length="119" mass="13395">MTATDHAIELTRAAALAAADKQAADIIAFDVSEQLAITDVFLLCSAANQPQMNAVKDEIERKLLEIGARTIRREGQRESRWILMDYGDIVVHVQHSEERAFYALERLWSDCPTIDLKLP</sequence>
<dbReference type="RefSeq" id="WP_078698704.1">
    <property type="nucleotide sequence ID" value="NZ_LT796768.1"/>
</dbReference>
<dbReference type="HAMAP" id="MF_01477">
    <property type="entry name" value="Iojap_RsfS"/>
    <property type="match status" value="1"/>
</dbReference>
<dbReference type="OrthoDB" id="9793681at2"/>
<dbReference type="GO" id="GO:0005737">
    <property type="term" value="C:cytoplasm"/>
    <property type="evidence" value="ECO:0007669"/>
    <property type="project" value="UniProtKB-SubCell"/>
</dbReference>
<keyword evidence="4" id="KW-1185">Reference proteome</keyword>
<keyword evidence="2" id="KW-0963">Cytoplasm</keyword>
<evidence type="ECO:0000256" key="2">
    <source>
        <dbReference type="HAMAP-Rule" id="MF_01477"/>
    </source>
</evidence>
<comment type="function">
    <text evidence="2">Functions as a ribosomal silencing factor. Interacts with ribosomal protein uL14 (rplN), blocking formation of intersubunit bridge B8. Prevents association of the 30S and 50S ribosomal subunits and the formation of functional ribosomes, thus repressing translation.</text>
</comment>
<reference evidence="4" key="1">
    <citation type="submission" date="2017-02" db="EMBL/GenBank/DDBJ databases">
        <authorList>
            <person name="Varghese N."/>
            <person name="Submissions S."/>
        </authorList>
    </citation>
    <scope>NUCLEOTIDE SEQUENCE [LARGE SCALE GENOMIC DNA]</scope>
    <source>
        <strain evidence="4">9H-4</strain>
    </source>
</reference>
<proteinExistence type="inferred from homology"/>
<dbReference type="AlphaFoldDB" id="A0A1T4YQY3"/>
<evidence type="ECO:0000256" key="1">
    <source>
        <dbReference type="ARBA" id="ARBA00010574"/>
    </source>
</evidence>
<dbReference type="GO" id="GO:0042256">
    <property type="term" value="P:cytosolic ribosome assembly"/>
    <property type="evidence" value="ECO:0007669"/>
    <property type="project" value="UniProtKB-UniRule"/>
</dbReference>
<dbReference type="Proteomes" id="UP000191040">
    <property type="component" value="Chromosome I"/>
</dbReference>
<name>A0A1T4YQY3_9ACTN</name>
<organism evidence="3 4">
    <name type="scientific">Aeromicrobium choanae</name>
    <dbReference type="NCBI Taxonomy" id="1736691"/>
    <lineage>
        <taxon>Bacteria</taxon>
        <taxon>Bacillati</taxon>
        <taxon>Actinomycetota</taxon>
        <taxon>Actinomycetes</taxon>
        <taxon>Propionibacteriales</taxon>
        <taxon>Nocardioidaceae</taxon>
        <taxon>Aeromicrobium</taxon>
    </lineage>
</organism>
<accession>A0A1T4YQY3</accession>
<dbReference type="STRING" id="1736691.SAMN06295964_0517"/>
<keyword evidence="2" id="KW-0810">Translation regulation</keyword>
<gene>
    <name evidence="2" type="primary">rsfS</name>
    <name evidence="3" type="ORF">SAMN06295964_0517</name>
</gene>
<dbReference type="Gene3D" id="3.30.460.10">
    <property type="entry name" value="Beta Polymerase, domain 2"/>
    <property type="match status" value="1"/>
</dbReference>
<comment type="similarity">
    <text evidence="1 2">Belongs to the Iojap/RsfS family.</text>
</comment>
<comment type="subunit">
    <text evidence="2">Interacts with ribosomal protein uL14 (rplN).</text>
</comment>
<dbReference type="SUPFAM" id="SSF81301">
    <property type="entry name" value="Nucleotidyltransferase"/>
    <property type="match status" value="1"/>
</dbReference>
<dbReference type="InterPro" id="IPR043519">
    <property type="entry name" value="NT_sf"/>
</dbReference>
<dbReference type="PANTHER" id="PTHR21043:SF0">
    <property type="entry name" value="MITOCHONDRIAL ASSEMBLY OF RIBOSOMAL LARGE SUBUNIT PROTEIN 1"/>
    <property type="match status" value="1"/>
</dbReference>
<comment type="subcellular location">
    <subcellularLocation>
        <location evidence="2">Cytoplasm</location>
    </subcellularLocation>
</comment>
<keyword evidence="2" id="KW-0678">Repressor</keyword>
<evidence type="ECO:0000313" key="4">
    <source>
        <dbReference type="Proteomes" id="UP000191040"/>
    </source>
</evidence>
<evidence type="ECO:0000313" key="3">
    <source>
        <dbReference type="EMBL" id="SKB04254.1"/>
    </source>
</evidence>
<dbReference type="InterPro" id="IPR004394">
    <property type="entry name" value="Iojap/RsfS/C7orf30"/>
</dbReference>
<dbReference type="PANTHER" id="PTHR21043">
    <property type="entry name" value="IOJAP SUPERFAMILY ORTHOLOG"/>
    <property type="match status" value="1"/>
</dbReference>
<dbReference type="FunFam" id="3.30.460.10:FF:000008">
    <property type="entry name" value="Ribosomal silencing factor RsfS"/>
    <property type="match status" value="1"/>
</dbReference>
<dbReference type="Pfam" id="PF02410">
    <property type="entry name" value="RsfS"/>
    <property type="match status" value="1"/>
</dbReference>
<dbReference type="GO" id="GO:0017148">
    <property type="term" value="P:negative regulation of translation"/>
    <property type="evidence" value="ECO:0007669"/>
    <property type="project" value="UniProtKB-UniRule"/>
</dbReference>
<protein>
    <recommendedName>
        <fullName evidence="2">Ribosomal silencing factor RsfS</fullName>
    </recommendedName>
</protein>
<dbReference type="GO" id="GO:0043023">
    <property type="term" value="F:ribosomal large subunit binding"/>
    <property type="evidence" value="ECO:0007669"/>
    <property type="project" value="TreeGrafter"/>
</dbReference>
<dbReference type="EMBL" id="LT796768">
    <property type="protein sequence ID" value="SKB04254.1"/>
    <property type="molecule type" value="Genomic_DNA"/>
</dbReference>
<dbReference type="GO" id="GO:0090071">
    <property type="term" value="P:negative regulation of ribosome biogenesis"/>
    <property type="evidence" value="ECO:0007669"/>
    <property type="project" value="UniProtKB-UniRule"/>
</dbReference>
<dbReference type="NCBIfam" id="TIGR00090">
    <property type="entry name" value="rsfS_iojap_ybeB"/>
    <property type="match status" value="1"/>
</dbReference>